<dbReference type="EMBL" id="MU266593">
    <property type="protein sequence ID" value="KAH7920248.1"/>
    <property type="molecule type" value="Genomic_DNA"/>
</dbReference>
<sequence length="200" mass="23061">MNLIRRAHSPPRAGYKRAYFCPETTIYHYLDNLSQRRSSSDMMSMRSCSSTYTFQSTRSRRRISWSVRTKVRLFPVTPRLSFATAIQVGQTHFHVFIPSNAGRPRGRSLPIRSPRVTRGAVVLRGNSWERGVQARPQQTVTDTRPRASGIRRSPASLGFKPAAGGPKSLWDRDPCRRRNRARRRWAIRVLQMRNYGCQNT</sequence>
<accession>A0ACB8B5W8</accession>
<dbReference type="Proteomes" id="UP000790709">
    <property type="component" value="Unassembled WGS sequence"/>
</dbReference>
<gene>
    <name evidence="1" type="ORF">BV22DRAFT_814544</name>
</gene>
<organism evidence="1 2">
    <name type="scientific">Leucogyrophana mollusca</name>
    <dbReference type="NCBI Taxonomy" id="85980"/>
    <lineage>
        <taxon>Eukaryota</taxon>
        <taxon>Fungi</taxon>
        <taxon>Dikarya</taxon>
        <taxon>Basidiomycota</taxon>
        <taxon>Agaricomycotina</taxon>
        <taxon>Agaricomycetes</taxon>
        <taxon>Agaricomycetidae</taxon>
        <taxon>Boletales</taxon>
        <taxon>Boletales incertae sedis</taxon>
        <taxon>Leucogyrophana</taxon>
    </lineage>
</organism>
<protein>
    <submittedName>
        <fullName evidence="1">Uncharacterized protein</fullName>
    </submittedName>
</protein>
<keyword evidence="2" id="KW-1185">Reference proteome</keyword>
<evidence type="ECO:0000313" key="1">
    <source>
        <dbReference type="EMBL" id="KAH7920248.1"/>
    </source>
</evidence>
<proteinExistence type="predicted"/>
<evidence type="ECO:0000313" key="2">
    <source>
        <dbReference type="Proteomes" id="UP000790709"/>
    </source>
</evidence>
<comment type="caution">
    <text evidence="1">The sequence shown here is derived from an EMBL/GenBank/DDBJ whole genome shotgun (WGS) entry which is preliminary data.</text>
</comment>
<reference evidence="1" key="1">
    <citation type="journal article" date="2021" name="New Phytol.">
        <title>Evolutionary innovations through gain and loss of genes in the ectomycorrhizal Boletales.</title>
        <authorList>
            <person name="Wu G."/>
            <person name="Miyauchi S."/>
            <person name="Morin E."/>
            <person name="Kuo A."/>
            <person name="Drula E."/>
            <person name="Varga T."/>
            <person name="Kohler A."/>
            <person name="Feng B."/>
            <person name="Cao Y."/>
            <person name="Lipzen A."/>
            <person name="Daum C."/>
            <person name="Hundley H."/>
            <person name="Pangilinan J."/>
            <person name="Johnson J."/>
            <person name="Barry K."/>
            <person name="LaButti K."/>
            <person name="Ng V."/>
            <person name="Ahrendt S."/>
            <person name="Min B."/>
            <person name="Choi I.G."/>
            <person name="Park H."/>
            <person name="Plett J.M."/>
            <person name="Magnuson J."/>
            <person name="Spatafora J.W."/>
            <person name="Nagy L.G."/>
            <person name="Henrissat B."/>
            <person name="Grigoriev I.V."/>
            <person name="Yang Z.L."/>
            <person name="Xu J."/>
            <person name="Martin F.M."/>
        </authorList>
    </citation>
    <scope>NUCLEOTIDE SEQUENCE</scope>
    <source>
        <strain evidence="1">KUC20120723A-06</strain>
    </source>
</reference>
<name>A0ACB8B5W8_9AGAM</name>